<name>A0ABY3SGU3_9BACL</name>
<evidence type="ECO:0000313" key="2">
    <source>
        <dbReference type="Proteomes" id="UP001649230"/>
    </source>
</evidence>
<sequence>MPIDYFEHIEYHFPIPSKIADLTEFADYFDKLRTAHDYNFMSETQMAQSFLTAIQGKVEIKRTWGSYLLDKVKDLVKGGVPHWHATITPNIDPISELAGPYARTLGVVIEKGAAFSNLSLDTTSDIYTSQGSRMYIGLDKPVIVGIQPNQDRLHLIRSNVPVEITSQDGVYHIQLQAAGLQQVKLYSRDELHIEAAGADIKHDAEAHTYTITRYGDAAEFMLTKAQQ</sequence>
<dbReference type="EMBL" id="CP090978">
    <property type="protein sequence ID" value="UJF33161.1"/>
    <property type="molecule type" value="Genomic_DNA"/>
</dbReference>
<protein>
    <submittedName>
        <fullName evidence="1">Uncharacterized protein</fullName>
    </submittedName>
</protein>
<gene>
    <name evidence="1" type="ORF">L0M14_27080</name>
</gene>
<accession>A0ABY3SGU3</accession>
<reference evidence="1 2" key="1">
    <citation type="journal article" date="2024" name="Int. J. Syst. Evol. Microbiol.">
        <title>Paenibacillus hexagrammi sp. nov., a novel bacterium isolated from the gut content of Hexagrammos agrammus.</title>
        <authorList>
            <person name="Jung H.K."/>
            <person name="Kim D.G."/>
            <person name="Zin H."/>
            <person name="Park J."/>
            <person name="Jung H."/>
            <person name="Kim Y.O."/>
            <person name="Kong H.J."/>
            <person name="Kim J.W."/>
            <person name="Kim Y.S."/>
        </authorList>
    </citation>
    <scope>NUCLEOTIDE SEQUENCE [LARGE SCALE GENOMIC DNA]</scope>
    <source>
        <strain evidence="1 2">YPD9-1</strain>
    </source>
</reference>
<evidence type="ECO:0000313" key="1">
    <source>
        <dbReference type="EMBL" id="UJF33161.1"/>
    </source>
</evidence>
<dbReference type="RefSeq" id="WP_235119499.1">
    <property type="nucleotide sequence ID" value="NZ_CP090978.1"/>
</dbReference>
<organism evidence="1 2">
    <name type="scientific">Paenibacillus hexagrammi</name>
    <dbReference type="NCBI Taxonomy" id="2908839"/>
    <lineage>
        <taxon>Bacteria</taxon>
        <taxon>Bacillati</taxon>
        <taxon>Bacillota</taxon>
        <taxon>Bacilli</taxon>
        <taxon>Bacillales</taxon>
        <taxon>Paenibacillaceae</taxon>
        <taxon>Paenibacillus</taxon>
    </lineage>
</organism>
<proteinExistence type="predicted"/>
<dbReference type="Proteomes" id="UP001649230">
    <property type="component" value="Chromosome"/>
</dbReference>
<keyword evidence="2" id="KW-1185">Reference proteome</keyword>